<evidence type="ECO:0000256" key="1">
    <source>
        <dbReference type="ARBA" id="ARBA00022603"/>
    </source>
</evidence>
<dbReference type="InterPro" id="IPR029063">
    <property type="entry name" value="SAM-dependent_MTases_sf"/>
</dbReference>
<dbReference type="Proteomes" id="UP000318359">
    <property type="component" value="Unassembled WGS sequence"/>
</dbReference>
<dbReference type="Gene3D" id="3.40.50.150">
    <property type="entry name" value="Vaccinia Virus protein VP39"/>
    <property type="match status" value="1"/>
</dbReference>
<dbReference type="AlphaFoldDB" id="A0A520MCT8"/>
<organism evidence="3 4">
    <name type="scientific">SAR86 cluster bacterium</name>
    <dbReference type="NCBI Taxonomy" id="2030880"/>
    <lineage>
        <taxon>Bacteria</taxon>
        <taxon>Pseudomonadati</taxon>
        <taxon>Pseudomonadota</taxon>
        <taxon>Gammaproteobacteria</taxon>
        <taxon>SAR86 cluster</taxon>
    </lineage>
</organism>
<dbReference type="PANTHER" id="PTHR40048">
    <property type="entry name" value="RHAMNOSYL O-METHYLTRANSFERASE"/>
    <property type="match status" value="1"/>
</dbReference>
<evidence type="ECO:0000313" key="3">
    <source>
        <dbReference type="EMBL" id="RZO19043.1"/>
    </source>
</evidence>
<accession>A0A520MCT8</accession>
<dbReference type="GO" id="GO:0071770">
    <property type="term" value="P:DIM/DIP cell wall layer assembly"/>
    <property type="evidence" value="ECO:0007669"/>
    <property type="project" value="TreeGrafter"/>
</dbReference>
<name>A0A520MCT8_9GAMM</name>
<dbReference type="SUPFAM" id="SSF53335">
    <property type="entry name" value="S-adenosyl-L-methionine-dependent methyltransferases"/>
    <property type="match status" value="1"/>
</dbReference>
<reference evidence="3 4" key="1">
    <citation type="submission" date="2019-02" db="EMBL/GenBank/DDBJ databases">
        <title>Prokaryotic population dynamics and viral predation in marine succession experiment using metagenomics: the confinement effect.</title>
        <authorList>
            <person name="Haro-Moreno J.M."/>
            <person name="Rodriguez-Valera F."/>
            <person name="Lopez-Perez M."/>
        </authorList>
    </citation>
    <scope>NUCLEOTIDE SEQUENCE [LARGE SCALE GENOMIC DNA]</scope>
    <source>
        <strain evidence="3">MED-G167</strain>
    </source>
</reference>
<keyword evidence="2 3" id="KW-0808">Transferase</keyword>
<dbReference type="GO" id="GO:0008168">
    <property type="term" value="F:methyltransferase activity"/>
    <property type="evidence" value="ECO:0007669"/>
    <property type="project" value="UniProtKB-KW"/>
</dbReference>
<evidence type="ECO:0000313" key="4">
    <source>
        <dbReference type="Proteomes" id="UP000318359"/>
    </source>
</evidence>
<dbReference type="GO" id="GO:0032259">
    <property type="term" value="P:methylation"/>
    <property type="evidence" value="ECO:0007669"/>
    <property type="project" value="UniProtKB-KW"/>
</dbReference>
<dbReference type="EMBL" id="SHBM01000002">
    <property type="protein sequence ID" value="RZO19043.1"/>
    <property type="molecule type" value="Genomic_DNA"/>
</dbReference>
<comment type="caution">
    <text evidence="3">The sequence shown here is derived from an EMBL/GenBank/DDBJ whole genome shotgun (WGS) entry which is preliminary data.</text>
</comment>
<keyword evidence="1 3" id="KW-0489">Methyltransferase</keyword>
<dbReference type="PANTHER" id="PTHR40048:SF1">
    <property type="entry name" value="RHAMNOSYL O-METHYLTRANSFERASE"/>
    <property type="match status" value="1"/>
</dbReference>
<gene>
    <name evidence="3" type="ORF">EVB00_00275</name>
</gene>
<evidence type="ECO:0000256" key="2">
    <source>
        <dbReference type="ARBA" id="ARBA00022679"/>
    </source>
</evidence>
<dbReference type="GO" id="GO:0005886">
    <property type="term" value="C:plasma membrane"/>
    <property type="evidence" value="ECO:0007669"/>
    <property type="project" value="TreeGrafter"/>
</dbReference>
<dbReference type="Pfam" id="PF13578">
    <property type="entry name" value="Methyltransf_24"/>
    <property type="match status" value="1"/>
</dbReference>
<sequence>MNKLEQIKSLKGFMPEHEGHALMKWSEDFSKIGPILEIGSFCGKSSIYMGIAAQKMNQVVYTIDHHRGSEEHQLNEEYFDPEIYDKELNEVNSFPLFMKNIRSFDLENTIIPIVSSSAIASKGWNNNLGLVFIDGSHSLESATLDYESWKSKIKKSGALVIHDIFEDPNLGGQAPYQIYTRAIEEGFELFERVDTIGCLIKNF</sequence>
<protein>
    <submittedName>
        <fullName evidence="3">Class I SAM-dependent methyltransferase</fullName>
    </submittedName>
</protein>
<proteinExistence type="predicted"/>